<dbReference type="Proteomes" id="UP001052655">
    <property type="component" value="Unassembled WGS sequence"/>
</dbReference>
<sequence length="94" mass="9351">MAAVAAEPADGDPVAGLPAGRVSADGVDPAGDLVSRGHRVGQAGHQPLDHQRIGVAHPARLDGDAHFEGAGVGDVAPAGAQGTGRLVHQDRADR</sequence>
<feature type="region of interest" description="Disordered" evidence="1">
    <location>
        <begin position="64"/>
        <end position="94"/>
    </location>
</feature>
<keyword evidence="3" id="KW-1185">Reference proteome</keyword>
<reference evidence="2" key="1">
    <citation type="submission" date="2024-05" db="EMBL/GenBank/DDBJ databases">
        <title>Whole genome shotgun sequence of Streptomyces daghestanicus NBRC 12762.</title>
        <authorList>
            <person name="Komaki H."/>
            <person name="Tamura T."/>
        </authorList>
    </citation>
    <scope>NUCLEOTIDE SEQUENCE</scope>
    <source>
        <strain evidence="2">NBRC 12762</strain>
    </source>
</reference>
<organism evidence="2 3">
    <name type="scientific">Streptomyces daghestanicus</name>
    <dbReference type="NCBI Taxonomy" id="66885"/>
    <lineage>
        <taxon>Bacteria</taxon>
        <taxon>Bacillati</taxon>
        <taxon>Actinomycetota</taxon>
        <taxon>Actinomycetes</taxon>
        <taxon>Kitasatosporales</taxon>
        <taxon>Streptomycetaceae</taxon>
        <taxon>Streptomyces</taxon>
    </lineage>
</organism>
<feature type="region of interest" description="Disordered" evidence="1">
    <location>
        <begin position="1"/>
        <end position="51"/>
    </location>
</feature>
<gene>
    <name evidence="2" type="ORF">Sdagh_00270</name>
</gene>
<evidence type="ECO:0000256" key="1">
    <source>
        <dbReference type="SAM" id="MobiDB-lite"/>
    </source>
</evidence>
<dbReference type="EMBL" id="BNDX01000001">
    <property type="protein sequence ID" value="GHI28297.1"/>
    <property type="molecule type" value="Genomic_DNA"/>
</dbReference>
<proteinExistence type="predicted"/>
<name>A0ABQ3PTE7_9ACTN</name>
<evidence type="ECO:0000313" key="2">
    <source>
        <dbReference type="EMBL" id="GHI28297.1"/>
    </source>
</evidence>
<accession>A0ABQ3PTE7</accession>
<comment type="caution">
    <text evidence="2">The sequence shown here is derived from an EMBL/GenBank/DDBJ whole genome shotgun (WGS) entry which is preliminary data.</text>
</comment>
<evidence type="ECO:0000313" key="3">
    <source>
        <dbReference type="Proteomes" id="UP001052655"/>
    </source>
</evidence>
<protein>
    <submittedName>
        <fullName evidence="2">Uncharacterized protein</fullName>
    </submittedName>
</protein>